<feature type="domain" description="NmrA-like" evidence="1">
    <location>
        <begin position="2"/>
        <end position="279"/>
    </location>
</feature>
<name>A0A7K0DT20_9NOCA</name>
<comment type="caution">
    <text evidence="2">The sequence shown here is derived from an EMBL/GenBank/DDBJ whole genome shotgun (WGS) entry which is preliminary data.</text>
</comment>
<evidence type="ECO:0000313" key="3">
    <source>
        <dbReference type="Proteomes" id="UP000431401"/>
    </source>
</evidence>
<dbReference type="GO" id="GO:0016491">
    <property type="term" value="F:oxidoreductase activity"/>
    <property type="evidence" value="ECO:0007669"/>
    <property type="project" value="UniProtKB-KW"/>
</dbReference>
<dbReference type="AlphaFoldDB" id="A0A7K0DT20"/>
<dbReference type="PANTHER" id="PTHR43162">
    <property type="match status" value="1"/>
</dbReference>
<dbReference type="EC" id="1.7.-.-" evidence="2"/>
<dbReference type="PANTHER" id="PTHR43162:SF1">
    <property type="entry name" value="PRESTALK A DIFFERENTIATION PROTEIN A"/>
    <property type="match status" value="1"/>
</dbReference>
<dbReference type="OrthoDB" id="3510772at2"/>
<dbReference type="InterPro" id="IPR036291">
    <property type="entry name" value="NAD(P)-bd_dom_sf"/>
</dbReference>
<dbReference type="InterPro" id="IPR051604">
    <property type="entry name" value="Ergot_Alk_Oxidoreductase"/>
</dbReference>
<keyword evidence="3" id="KW-1185">Reference proteome</keyword>
<evidence type="ECO:0000313" key="2">
    <source>
        <dbReference type="EMBL" id="MQY28876.1"/>
    </source>
</evidence>
<accession>A0A7K0DT20</accession>
<keyword evidence="2" id="KW-0560">Oxidoreductase</keyword>
<sequence length="298" mass="32775">MTVLVTGANGRPGAAVIREFARRGDPVRALVRDPARAGELAELPGVRIAVGDMLWPESLENALDGVDRVLMISGAGPLMLETQVTFIDAARKAGIGHIVKLGGDEGPRWDSEKFRSTRSHEQIQRYLLASGVPWTILRPSQFMEVYFEEIPDIVEHGELRLPLGDATLAPITVDDIAKIAHAVLTTDGHEYTTYRMTGPRAISMTEAAADISAAIGRPVRYVDVSPAEKRRQWIEKGYPPPRADAFVQLFEERRRLGSAHVDRTTHQRFGIAPTTFGEFAARHAEVFRGSATYQVTPG</sequence>
<dbReference type="RefSeq" id="WP_153345112.1">
    <property type="nucleotide sequence ID" value="NZ_WEGI01000009.1"/>
</dbReference>
<dbReference type="Proteomes" id="UP000431401">
    <property type="component" value="Unassembled WGS sequence"/>
</dbReference>
<dbReference type="EMBL" id="WEGI01000009">
    <property type="protein sequence ID" value="MQY28876.1"/>
    <property type="molecule type" value="Genomic_DNA"/>
</dbReference>
<dbReference type="SUPFAM" id="SSF51735">
    <property type="entry name" value="NAD(P)-binding Rossmann-fold domains"/>
    <property type="match status" value="1"/>
</dbReference>
<evidence type="ECO:0000259" key="1">
    <source>
        <dbReference type="Pfam" id="PF05368"/>
    </source>
</evidence>
<organism evidence="2 3">
    <name type="scientific">Nocardia aurantia</name>
    <dbReference type="NCBI Taxonomy" id="2585199"/>
    <lineage>
        <taxon>Bacteria</taxon>
        <taxon>Bacillati</taxon>
        <taxon>Actinomycetota</taxon>
        <taxon>Actinomycetes</taxon>
        <taxon>Mycobacteriales</taxon>
        <taxon>Nocardiaceae</taxon>
        <taxon>Nocardia</taxon>
    </lineage>
</organism>
<dbReference type="InterPro" id="IPR008030">
    <property type="entry name" value="NmrA-like"/>
</dbReference>
<gene>
    <name evidence="2" type="primary">azoB_8</name>
    <name evidence="2" type="ORF">NRB56_44610</name>
</gene>
<dbReference type="Gene3D" id="3.40.50.720">
    <property type="entry name" value="NAD(P)-binding Rossmann-like Domain"/>
    <property type="match status" value="1"/>
</dbReference>
<protein>
    <submittedName>
        <fullName evidence="2">NAD(P)H azoreductase</fullName>
        <ecNumber evidence="2">1.7.-.-</ecNumber>
    </submittedName>
</protein>
<reference evidence="2 3" key="1">
    <citation type="submission" date="2019-10" db="EMBL/GenBank/DDBJ databases">
        <title>Nocardia macrotermitis sp. nov. and Nocardia aurantia sp. nov., isolated from the gut of fungus growing-termite Macrotermes natalensis.</title>
        <authorList>
            <person name="Benndorf R."/>
            <person name="Schwitalla J."/>
            <person name="Martin K."/>
            <person name="De Beer W."/>
            <person name="Kaster A.-K."/>
            <person name="Vollmers J."/>
            <person name="Poulsen M."/>
            <person name="Beemelmanns C."/>
        </authorList>
    </citation>
    <scope>NUCLEOTIDE SEQUENCE [LARGE SCALE GENOMIC DNA]</scope>
    <source>
        <strain evidence="2 3">RB56</strain>
    </source>
</reference>
<dbReference type="Pfam" id="PF05368">
    <property type="entry name" value="NmrA"/>
    <property type="match status" value="1"/>
</dbReference>
<dbReference type="CDD" id="cd05269">
    <property type="entry name" value="TMR_SDR_a"/>
    <property type="match status" value="1"/>
</dbReference>
<dbReference type="Gene3D" id="3.90.25.10">
    <property type="entry name" value="UDP-galactose 4-epimerase, domain 1"/>
    <property type="match status" value="1"/>
</dbReference>
<proteinExistence type="predicted"/>